<keyword evidence="1" id="KW-0472">Membrane</keyword>
<organism evidence="2 3">
    <name type="scientific">Armillaria novae-zelandiae</name>
    <dbReference type="NCBI Taxonomy" id="153914"/>
    <lineage>
        <taxon>Eukaryota</taxon>
        <taxon>Fungi</taxon>
        <taxon>Dikarya</taxon>
        <taxon>Basidiomycota</taxon>
        <taxon>Agaricomycotina</taxon>
        <taxon>Agaricomycetes</taxon>
        <taxon>Agaricomycetidae</taxon>
        <taxon>Agaricales</taxon>
        <taxon>Marasmiineae</taxon>
        <taxon>Physalacriaceae</taxon>
        <taxon>Armillaria</taxon>
    </lineage>
</organism>
<sequence length="134" mass="14452">MSATLVAVHTAAGTQEDTSDAVFAVILLVIYSPACALSVSQASRTITSTQHATWVGVHSRAPSASDMIFELGWFDAHRDDWRHQHLQHSDIELDIPPHIPPLSATSLTLTIISTSSLLPSTMRTSIASTTFQTV</sequence>
<dbReference type="EMBL" id="JAUEPR010000046">
    <property type="protein sequence ID" value="KAK0471891.1"/>
    <property type="molecule type" value="Genomic_DNA"/>
</dbReference>
<protein>
    <submittedName>
        <fullName evidence="2">Uncharacterized protein</fullName>
    </submittedName>
</protein>
<keyword evidence="1" id="KW-1133">Transmembrane helix</keyword>
<name>A0AA39NUA1_9AGAR</name>
<dbReference type="Proteomes" id="UP001175227">
    <property type="component" value="Unassembled WGS sequence"/>
</dbReference>
<keyword evidence="3" id="KW-1185">Reference proteome</keyword>
<proteinExistence type="predicted"/>
<feature type="transmembrane region" description="Helical" evidence="1">
    <location>
        <begin position="21"/>
        <end position="39"/>
    </location>
</feature>
<accession>A0AA39NUA1</accession>
<keyword evidence="1" id="KW-0812">Transmembrane</keyword>
<comment type="caution">
    <text evidence="2">The sequence shown here is derived from an EMBL/GenBank/DDBJ whole genome shotgun (WGS) entry which is preliminary data.</text>
</comment>
<evidence type="ECO:0000313" key="2">
    <source>
        <dbReference type="EMBL" id="KAK0471891.1"/>
    </source>
</evidence>
<evidence type="ECO:0000256" key="1">
    <source>
        <dbReference type="SAM" id="Phobius"/>
    </source>
</evidence>
<evidence type="ECO:0000313" key="3">
    <source>
        <dbReference type="Proteomes" id="UP001175227"/>
    </source>
</evidence>
<dbReference type="AlphaFoldDB" id="A0AA39NUA1"/>
<gene>
    <name evidence="2" type="ORF">IW261DRAFT_1571585</name>
</gene>
<reference evidence="2" key="1">
    <citation type="submission" date="2023-06" db="EMBL/GenBank/DDBJ databases">
        <authorList>
            <consortium name="Lawrence Berkeley National Laboratory"/>
            <person name="Ahrendt S."/>
            <person name="Sahu N."/>
            <person name="Indic B."/>
            <person name="Wong-Bajracharya J."/>
            <person name="Merenyi Z."/>
            <person name="Ke H.-M."/>
            <person name="Monk M."/>
            <person name="Kocsube S."/>
            <person name="Drula E."/>
            <person name="Lipzen A."/>
            <person name="Balint B."/>
            <person name="Henrissat B."/>
            <person name="Andreopoulos B."/>
            <person name="Martin F.M."/>
            <person name="Harder C.B."/>
            <person name="Rigling D."/>
            <person name="Ford K.L."/>
            <person name="Foster G.D."/>
            <person name="Pangilinan J."/>
            <person name="Papanicolaou A."/>
            <person name="Barry K."/>
            <person name="LaButti K."/>
            <person name="Viragh M."/>
            <person name="Koriabine M."/>
            <person name="Yan M."/>
            <person name="Riley R."/>
            <person name="Champramary S."/>
            <person name="Plett K.L."/>
            <person name="Tsai I.J."/>
            <person name="Slot J."/>
            <person name="Sipos G."/>
            <person name="Plett J."/>
            <person name="Nagy L.G."/>
            <person name="Grigoriev I.V."/>
        </authorList>
    </citation>
    <scope>NUCLEOTIDE SEQUENCE</scope>
    <source>
        <strain evidence="2">ICMP 16352</strain>
    </source>
</reference>